<proteinExistence type="inferred from homology"/>
<sequence length="577" mass="64085">MLSNGKFSNDPFKVEGTIDPTTEIGQEVLSQPPATRAELWSYYLYYSGNNGWNFYQFIPTLLQLMSTKGGFNPDKPGHQPCSLSTNDGSACNVPWNGAANGIPVFSVTMYANAISFAAQFLIFITFGSLADYGRFNFYILIISTLISCASQILPIIFLYDDGHSWPGMMVLNIVGLVSYGATLIYYAAAFPTLSDNLPLVRNIRADPNVSVEDTLTVVERWRNHVSAVSTAFSNIGFLVISAIFTGVSFIPWSKGPFFNNGAPVFGNTLAYYCVASLVAGAYMLINAIPYFMCRPIGRRGPPLPKNEHHLTIGWKNSFKALKEAKKYRYLFLYLISYFMFSDGVNAISNFQTFLQNSITNFSATQTAGMGLLSAVTSIIGCFFFLYLQKYFNFSTKTILMTIIILTSVIPIWGCFGIRFDDFGIKTNWELWVLAAWSGLFTGPIWAFQQSCFAELVPRNQENLFFGFFGLVSKASSWIAPTVIGVVTQQTSAIYTGWPVIVALFVLAIVTLWFVDMEAAKLELLHMEIHQELIHNMAAAAMDHQDRSSSPSANENEKVPIIMMELSTEGGSEAGRNY</sequence>
<keyword evidence="11" id="KW-1185">Reference proteome</keyword>
<dbReference type="Proteomes" id="UP000193560">
    <property type="component" value="Unassembled WGS sequence"/>
</dbReference>
<keyword evidence="9" id="KW-0072">Autophagy</keyword>
<organism evidence="10 11">
    <name type="scientific">Absidia repens</name>
    <dbReference type="NCBI Taxonomy" id="90262"/>
    <lineage>
        <taxon>Eukaryota</taxon>
        <taxon>Fungi</taxon>
        <taxon>Fungi incertae sedis</taxon>
        <taxon>Mucoromycota</taxon>
        <taxon>Mucoromycotina</taxon>
        <taxon>Mucoromycetes</taxon>
        <taxon>Mucorales</taxon>
        <taxon>Cunninghamellaceae</taxon>
        <taxon>Absidia</taxon>
    </lineage>
</organism>
<dbReference type="GO" id="GO:0032974">
    <property type="term" value="P:amino acid transmembrane export from vacuole"/>
    <property type="evidence" value="ECO:0007669"/>
    <property type="project" value="InterPro"/>
</dbReference>
<comment type="similarity">
    <text evidence="2 9">Belongs to the ATG22 family.</text>
</comment>
<name>A0A1X2ICQ5_9FUNG</name>
<feature type="transmembrane region" description="Helical" evidence="9">
    <location>
        <begin position="109"/>
        <end position="130"/>
    </location>
</feature>
<feature type="transmembrane region" description="Helical" evidence="9">
    <location>
        <begin position="230"/>
        <end position="249"/>
    </location>
</feature>
<dbReference type="SUPFAM" id="SSF103473">
    <property type="entry name" value="MFS general substrate transporter"/>
    <property type="match status" value="1"/>
</dbReference>
<comment type="caution">
    <text evidence="10">The sequence shown here is derived from an EMBL/GenBank/DDBJ whole genome shotgun (WGS) entry which is preliminary data.</text>
</comment>
<evidence type="ECO:0000256" key="9">
    <source>
        <dbReference type="RuleBase" id="RU363073"/>
    </source>
</evidence>
<dbReference type="GO" id="GO:0012505">
    <property type="term" value="C:endomembrane system"/>
    <property type="evidence" value="ECO:0007669"/>
    <property type="project" value="UniProtKB-SubCell"/>
</dbReference>
<evidence type="ECO:0000256" key="1">
    <source>
        <dbReference type="ARBA" id="ARBA00004127"/>
    </source>
</evidence>
<comment type="subcellular location">
    <subcellularLocation>
        <location evidence="1">Endomembrane system</location>
        <topology evidence="1">Multi-pass membrane protein</topology>
    </subcellularLocation>
    <subcellularLocation>
        <location evidence="9">Vacuole membrane</location>
        <topology evidence="9">Multi-pass membrane protein</topology>
    </subcellularLocation>
</comment>
<evidence type="ECO:0000256" key="3">
    <source>
        <dbReference type="ARBA" id="ARBA00022448"/>
    </source>
</evidence>
<evidence type="ECO:0000313" key="11">
    <source>
        <dbReference type="Proteomes" id="UP000193560"/>
    </source>
</evidence>
<evidence type="ECO:0000256" key="7">
    <source>
        <dbReference type="ARBA" id="ARBA00022989"/>
    </source>
</evidence>
<dbReference type="AlphaFoldDB" id="A0A1X2ICQ5"/>
<feature type="transmembrane region" description="Helical" evidence="9">
    <location>
        <begin position="329"/>
        <end position="347"/>
    </location>
</feature>
<dbReference type="InterPro" id="IPR024671">
    <property type="entry name" value="Atg22-like"/>
</dbReference>
<dbReference type="Pfam" id="PF11700">
    <property type="entry name" value="ATG22"/>
    <property type="match status" value="1"/>
</dbReference>
<dbReference type="GO" id="GO:0006914">
    <property type="term" value="P:autophagy"/>
    <property type="evidence" value="ECO:0007669"/>
    <property type="project" value="UniProtKB-KW"/>
</dbReference>
<accession>A0A1X2ICQ5</accession>
<evidence type="ECO:0000256" key="5">
    <source>
        <dbReference type="ARBA" id="ARBA00022692"/>
    </source>
</evidence>
<feature type="transmembrane region" description="Helical" evidence="9">
    <location>
        <begin position="367"/>
        <end position="386"/>
    </location>
</feature>
<evidence type="ECO:0000313" key="10">
    <source>
        <dbReference type="EMBL" id="ORZ13232.1"/>
    </source>
</evidence>
<dbReference type="InterPro" id="IPR044738">
    <property type="entry name" value="Atg22"/>
</dbReference>
<feature type="transmembrane region" description="Helical" evidence="9">
    <location>
        <begin position="398"/>
        <end position="419"/>
    </location>
</feature>
<feature type="transmembrane region" description="Helical" evidence="9">
    <location>
        <begin position="492"/>
        <end position="514"/>
    </location>
</feature>
<dbReference type="InterPro" id="IPR036259">
    <property type="entry name" value="MFS_trans_sf"/>
</dbReference>
<keyword evidence="8 9" id="KW-0472">Membrane</keyword>
<keyword evidence="3 9" id="KW-0813">Transport</keyword>
<feature type="transmembrane region" description="Helical" evidence="9">
    <location>
        <begin position="165"/>
        <end position="188"/>
    </location>
</feature>
<keyword evidence="6 9" id="KW-0029">Amino-acid transport</keyword>
<dbReference type="Gene3D" id="1.20.1250.20">
    <property type="entry name" value="MFS general substrate transporter like domains"/>
    <property type="match status" value="1"/>
</dbReference>
<evidence type="ECO:0000256" key="2">
    <source>
        <dbReference type="ARBA" id="ARBA00006978"/>
    </source>
</evidence>
<dbReference type="PANTHER" id="PTHR23519:SF1">
    <property type="entry name" value="AUTOPHAGY-RELATED PROTEIN 22"/>
    <property type="match status" value="1"/>
</dbReference>
<dbReference type="STRING" id="90262.A0A1X2ICQ5"/>
<reference evidence="10 11" key="1">
    <citation type="submission" date="2016-07" db="EMBL/GenBank/DDBJ databases">
        <title>Pervasive Adenine N6-methylation of Active Genes in Fungi.</title>
        <authorList>
            <consortium name="DOE Joint Genome Institute"/>
            <person name="Mondo S.J."/>
            <person name="Dannebaum R.O."/>
            <person name="Kuo R.C."/>
            <person name="Labutti K."/>
            <person name="Haridas S."/>
            <person name="Kuo A."/>
            <person name="Salamov A."/>
            <person name="Ahrendt S.R."/>
            <person name="Lipzen A."/>
            <person name="Sullivan W."/>
            <person name="Andreopoulos W.B."/>
            <person name="Clum A."/>
            <person name="Lindquist E."/>
            <person name="Daum C."/>
            <person name="Ramamoorthy G.K."/>
            <person name="Gryganskyi A."/>
            <person name="Culley D."/>
            <person name="Magnuson J.K."/>
            <person name="James T.Y."/>
            <person name="O'Malley M.A."/>
            <person name="Stajich J.E."/>
            <person name="Spatafora J.W."/>
            <person name="Visel A."/>
            <person name="Grigoriev I.V."/>
        </authorList>
    </citation>
    <scope>NUCLEOTIDE SEQUENCE [LARGE SCALE GENOMIC DNA]</scope>
    <source>
        <strain evidence="10 11">NRRL 1336</strain>
    </source>
</reference>
<comment type="function">
    <text evidence="9">Vacuolar effluxer which mediate the efflux of amino acids resulting from autophagic degradation. The release of autophagic amino acids allows the maintenance of protein synthesis and viability during nitrogen starvation.</text>
</comment>
<evidence type="ECO:0000256" key="4">
    <source>
        <dbReference type="ARBA" id="ARBA00022554"/>
    </source>
</evidence>
<feature type="transmembrane region" description="Helical" evidence="9">
    <location>
        <begin position="463"/>
        <end position="486"/>
    </location>
</feature>
<keyword evidence="4 9" id="KW-0926">Vacuole</keyword>
<dbReference type="GO" id="GO:0005774">
    <property type="term" value="C:vacuolar membrane"/>
    <property type="evidence" value="ECO:0007669"/>
    <property type="project" value="UniProtKB-SubCell"/>
</dbReference>
<dbReference type="InterPro" id="IPR050495">
    <property type="entry name" value="ATG22/LtaA_families"/>
</dbReference>
<dbReference type="CDD" id="cd17483">
    <property type="entry name" value="MFS_Atg22_like"/>
    <property type="match status" value="1"/>
</dbReference>
<keyword evidence="7 9" id="KW-1133">Transmembrane helix</keyword>
<evidence type="ECO:0000256" key="8">
    <source>
        <dbReference type="ARBA" id="ARBA00023136"/>
    </source>
</evidence>
<keyword evidence="5 9" id="KW-0812">Transmembrane</keyword>
<feature type="transmembrane region" description="Helical" evidence="9">
    <location>
        <begin position="269"/>
        <end position="291"/>
    </location>
</feature>
<evidence type="ECO:0000256" key="6">
    <source>
        <dbReference type="ARBA" id="ARBA00022970"/>
    </source>
</evidence>
<feature type="transmembrane region" description="Helical" evidence="9">
    <location>
        <begin position="137"/>
        <end position="159"/>
    </location>
</feature>
<dbReference type="OrthoDB" id="42657at2759"/>
<dbReference type="EMBL" id="MCGE01000017">
    <property type="protein sequence ID" value="ORZ13232.1"/>
    <property type="molecule type" value="Genomic_DNA"/>
</dbReference>
<dbReference type="PANTHER" id="PTHR23519">
    <property type="entry name" value="AUTOPHAGY-RELATED PROTEIN 22"/>
    <property type="match status" value="1"/>
</dbReference>
<feature type="transmembrane region" description="Helical" evidence="9">
    <location>
        <begin position="431"/>
        <end position="451"/>
    </location>
</feature>
<gene>
    <name evidence="10" type="ORF">BCR42DRAFT_419445</name>
</gene>
<protein>
    <recommendedName>
        <fullName evidence="9">Autophagy-related protein</fullName>
    </recommendedName>
</protein>